<evidence type="ECO:0000313" key="1">
    <source>
        <dbReference type="EMBL" id="KKN09153.1"/>
    </source>
</evidence>
<sequence>RQSIVEYAIDQYRLGRRGTNTGTSASAITDDVRFGGSRGSDRIENGCEVYITSGGAAPEDETTRLNSKFVKATGIATLDPALTAVLADGDTFAILYLPFRFAELHDSVIYALTQKLWERRERPVSLVTSGDLFVDGDWTESGATDTVTAPTFPWGLDEMRVENASANDYTASVSIPVEAGKTYFLEATARATASPATNTPTLVLRDLTNGENITLNEATTTEQEPTILSNPNTLIPDDCELVEVRIGNAEADGDSYWSNIQFRKAGARQFTFPDRIEADRIGRVFYRISNDWHRRGESDRRYIGHTIDPLGSGLWQLELNQSVGGRSLWYEEFTKGTAMTADTDTTGIPKEHVAAAATMHLLRGYADDKRWGPELLKAMADWAGYQGQYDEMRSHVDRGVREHVLPRV</sequence>
<reference evidence="1" key="1">
    <citation type="journal article" date="2015" name="Nature">
        <title>Complex archaea that bridge the gap between prokaryotes and eukaryotes.</title>
        <authorList>
            <person name="Spang A."/>
            <person name="Saw J.H."/>
            <person name="Jorgensen S.L."/>
            <person name="Zaremba-Niedzwiedzka K."/>
            <person name="Martijn J."/>
            <person name="Lind A.E."/>
            <person name="van Eijk R."/>
            <person name="Schleper C."/>
            <person name="Guy L."/>
            <person name="Ettema T.J."/>
        </authorList>
    </citation>
    <scope>NUCLEOTIDE SEQUENCE</scope>
</reference>
<comment type="caution">
    <text evidence="1">The sequence shown here is derived from an EMBL/GenBank/DDBJ whole genome shotgun (WGS) entry which is preliminary data.</text>
</comment>
<gene>
    <name evidence="1" type="ORF">LCGC14_1049510</name>
</gene>
<protein>
    <submittedName>
        <fullName evidence="1">Uncharacterized protein</fullName>
    </submittedName>
</protein>
<accession>A0A0F9QVB0</accession>
<dbReference type="Gene3D" id="2.60.120.260">
    <property type="entry name" value="Galactose-binding domain-like"/>
    <property type="match status" value="1"/>
</dbReference>
<feature type="non-terminal residue" evidence="1">
    <location>
        <position position="1"/>
    </location>
</feature>
<dbReference type="EMBL" id="LAZR01004379">
    <property type="protein sequence ID" value="KKN09153.1"/>
    <property type="molecule type" value="Genomic_DNA"/>
</dbReference>
<name>A0A0F9QVB0_9ZZZZ</name>
<organism evidence="1">
    <name type="scientific">marine sediment metagenome</name>
    <dbReference type="NCBI Taxonomy" id="412755"/>
    <lineage>
        <taxon>unclassified sequences</taxon>
        <taxon>metagenomes</taxon>
        <taxon>ecological metagenomes</taxon>
    </lineage>
</organism>
<dbReference type="AlphaFoldDB" id="A0A0F9QVB0"/>
<proteinExistence type="predicted"/>